<dbReference type="Pfam" id="PF20441">
    <property type="entry name" value="TerL_nuclease"/>
    <property type="match status" value="2"/>
</dbReference>
<proteinExistence type="predicted"/>
<evidence type="ECO:0000259" key="1">
    <source>
        <dbReference type="Pfam" id="PF03354"/>
    </source>
</evidence>
<dbReference type="RefSeq" id="WP_054256445.1">
    <property type="nucleotide sequence ID" value="NZ_CYIG01000018.1"/>
</dbReference>
<protein>
    <submittedName>
        <fullName evidence="3">Phage terminase-like protein, large subunit, contains N-terminal HTH domain</fullName>
    </submittedName>
</protein>
<reference evidence="3 4" key="1">
    <citation type="submission" date="2016-10" db="EMBL/GenBank/DDBJ databases">
        <authorList>
            <person name="de Groot N.N."/>
        </authorList>
    </citation>
    <scope>NUCLEOTIDE SEQUENCE [LARGE SCALE GENOMIC DNA]</scope>
    <source>
        <strain evidence="3 4">R-24608</strain>
    </source>
</reference>
<dbReference type="EMBL" id="FPBX01000023">
    <property type="protein sequence ID" value="SFU81779.1"/>
    <property type="molecule type" value="Genomic_DNA"/>
</dbReference>
<dbReference type="Gene3D" id="3.40.50.300">
    <property type="entry name" value="P-loop containing nucleotide triphosphate hydrolases"/>
    <property type="match status" value="1"/>
</dbReference>
<dbReference type="InterPro" id="IPR027417">
    <property type="entry name" value="P-loop_NTPase"/>
</dbReference>
<gene>
    <name evidence="3" type="ORF">SAMN04489707_102362</name>
</gene>
<dbReference type="PANTHER" id="PTHR41287">
    <property type="match status" value="1"/>
</dbReference>
<dbReference type="InterPro" id="IPR046462">
    <property type="entry name" value="TerL_nuclease"/>
</dbReference>
<feature type="domain" description="Terminase large subunit-like endonuclease" evidence="2">
    <location>
        <begin position="437"/>
        <end position="572"/>
    </location>
</feature>
<dbReference type="GO" id="GO:0004519">
    <property type="term" value="F:endonuclease activity"/>
    <property type="evidence" value="ECO:0007669"/>
    <property type="project" value="InterPro"/>
</dbReference>
<dbReference type="Proteomes" id="UP000183656">
    <property type="component" value="Unassembled WGS sequence"/>
</dbReference>
<feature type="domain" description="Terminase large subunit-like endonuclease" evidence="2">
    <location>
        <begin position="264"/>
        <end position="384"/>
    </location>
</feature>
<evidence type="ECO:0000313" key="3">
    <source>
        <dbReference type="EMBL" id="SFU81779.1"/>
    </source>
</evidence>
<dbReference type="OrthoDB" id="9760250at2"/>
<dbReference type="InterPro" id="IPR005021">
    <property type="entry name" value="Terminase_largesu-like"/>
</dbReference>
<organism evidence="3 4">
    <name type="scientific">Paenacidovorax caeni</name>
    <dbReference type="NCBI Taxonomy" id="343013"/>
    <lineage>
        <taxon>Bacteria</taxon>
        <taxon>Pseudomonadati</taxon>
        <taxon>Pseudomonadota</taxon>
        <taxon>Betaproteobacteria</taxon>
        <taxon>Burkholderiales</taxon>
        <taxon>Comamonadaceae</taxon>
        <taxon>Paenacidovorax</taxon>
    </lineage>
</organism>
<sequence>MNEYVERAQQYMRDVLDGTIPTCKWTRLAVQRQADDLLRERSEEWPWVFDADLAARPCGFAELLPHIKGKWAREGRLLELEPWQCFIITTVFGWVHHETRLRRFLEAYEEEARKNGKSAKGSALLLYMLAADGEHGAECYTAATTRDQARIVFDDAKAMAERSPGLRTHLGVAIMQHSLTVAATSSKAAPLAAEGSTLDGLNVHFALLDELHAHKTRAVYDVIDSARGAREQSLLWTITTAGTDRSGICYERRTHVTKILDRVVQDERVFGIIYTLDDGDDHFDPAVWIKANPNLGKSVQLDELQAQASKAMAMPSALSNFLTKRLNVWVSGESPWMDMRAWEKCGARGLGIESIPDGSKVYMGLDLAQKKDFAALTLAWEEDVEVSTGTVFDPSKRADDPAFYKRQLRIERKWRVCTRLYLNELAVQESGNAHLAGWARQGYVVVTDGALTDFDCVADDMRTYCRRFDVQEIAFDPALSMYFAGKLIEEGLPLVEIAQRAMFFTPALIQVENLVLEGKLQHDGNPVLAWMVSNLVVKQSKFNELMQPTKERPENKIDGVISMLMALGRALQQDTGSAALDDFLRNPIIV</sequence>
<keyword evidence="4" id="KW-1185">Reference proteome</keyword>
<evidence type="ECO:0000313" key="4">
    <source>
        <dbReference type="Proteomes" id="UP000183656"/>
    </source>
</evidence>
<evidence type="ECO:0000259" key="2">
    <source>
        <dbReference type="Pfam" id="PF20441"/>
    </source>
</evidence>
<name>A0A1I7J9A5_9BURK</name>
<dbReference type="AlphaFoldDB" id="A0A1I7J9A5"/>
<dbReference type="Pfam" id="PF03354">
    <property type="entry name" value="TerL_ATPase"/>
    <property type="match status" value="1"/>
</dbReference>
<feature type="domain" description="Terminase large subunit-like ATPase" evidence="1">
    <location>
        <begin position="82"/>
        <end position="255"/>
    </location>
</feature>
<dbReference type="InterPro" id="IPR046461">
    <property type="entry name" value="TerL_ATPase"/>
</dbReference>
<dbReference type="STRING" id="343013.SAMN04489707_102362"/>
<dbReference type="PANTHER" id="PTHR41287:SF1">
    <property type="entry name" value="PROTEIN YMFN"/>
    <property type="match status" value="1"/>
</dbReference>
<accession>A0A1I7J9A5</accession>